<evidence type="ECO:0000256" key="2">
    <source>
        <dbReference type="ARBA" id="ARBA00022525"/>
    </source>
</evidence>
<keyword evidence="4" id="KW-0768">Sushi</keyword>
<dbReference type="GO" id="GO:0007155">
    <property type="term" value="P:cell adhesion"/>
    <property type="evidence" value="ECO:0007669"/>
    <property type="project" value="UniProtKB-KW"/>
</dbReference>
<dbReference type="GO" id="GO:0005615">
    <property type="term" value="C:extracellular space"/>
    <property type="evidence" value="ECO:0007669"/>
    <property type="project" value="TreeGrafter"/>
</dbReference>
<evidence type="ECO:0000256" key="1">
    <source>
        <dbReference type="ARBA" id="ARBA00004613"/>
    </source>
</evidence>
<evidence type="ECO:0000256" key="8">
    <source>
        <dbReference type="ARBA" id="ARBA00022801"/>
    </source>
</evidence>
<keyword evidence="5 15" id="KW-0645">Protease</keyword>
<keyword evidence="7" id="KW-0430">Lectin</keyword>
<dbReference type="InterPro" id="IPR001314">
    <property type="entry name" value="Peptidase_S1A"/>
</dbReference>
<evidence type="ECO:0000256" key="14">
    <source>
        <dbReference type="ARBA" id="ARBA00066707"/>
    </source>
</evidence>
<dbReference type="PANTHER" id="PTHR24264">
    <property type="entry name" value="TRYPSIN-RELATED"/>
    <property type="match status" value="1"/>
</dbReference>
<dbReference type="OrthoDB" id="10004439at2759"/>
<comment type="caution">
    <text evidence="17">The sequence shown here is derived from an EMBL/GenBank/DDBJ whole genome shotgun (WGS) entry which is preliminary data.</text>
</comment>
<dbReference type="InterPro" id="IPR043504">
    <property type="entry name" value="Peptidase_S1_PA_chymotrypsin"/>
</dbReference>
<evidence type="ECO:0000256" key="4">
    <source>
        <dbReference type="ARBA" id="ARBA00022659"/>
    </source>
</evidence>
<keyword evidence="3" id="KW-0245">EGF-like domain</keyword>
<evidence type="ECO:0000256" key="15">
    <source>
        <dbReference type="RuleBase" id="RU363034"/>
    </source>
</evidence>
<dbReference type="SUPFAM" id="SSF50494">
    <property type="entry name" value="Trypsin-like serine proteases"/>
    <property type="match status" value="1"/>
</dbReference>
<dbReference type="GO" id="GO:0006508">
    <property type="term" value="P:proteolysis"/>
    <property type="evidence" value="ECO:0007669"/>
    <property type="project" value="UniProtKB-KW"/>
</dbReference>
<dbReference type="PROSITE" id="PS00134">
    <property type="entry name" value="TRYPSIN_HIS"/>
    <property type="match status" value="1"/>
</dbReference>
<keyword evidence="11" id="KW-0130">Cell adhesion</keyword>
<keyword evidence="10 15" id="KW-0720">Serine protease</keyword>
<evidence type="ECO:0000256" key="6">
    <source>
        <dbReference type="ARBA" id="ARBA00022729"/>
    </source>
</evidence>
<keyword evidence="6" id="KW-0732">Signal</keyword>
<reference evidence="17" key="1">
    <citation type="submission" date="2020-08" db="EMBL/GenBank/DDBJ databases">
        <title>Multicomponent nature underlies the extraordinary mechanical properties of spider dragline silk.</title>
        <authorList>
            <person name="Kono N."/>
            <person name="Nakamura H."/>
            <person name="Mori M."/>
            <person name="Yoshida Y."/>
            <person name="Ohtoshi R."/>
            <person name="Malay A.D."/>
            <person name="Moran D.A.P."/>
            <person name="Tomita M."/>
            <person name="Numata K."/>
            <person name="Arakawa K."/>
        </authorList>
    </citation>
    <scope>NUCLEOTIDE SEQUENCE</scope>
</reference>
<sequence length="441" mass="50107">MPLKAFPTAVEGHSGIQGLDESQISITMTQAVGDDIIEKDISTCPEARSAIEFLLTFSGFAFYSVIWNKFCNSHRCKRKLRTIVSRIGEPVKNSTKSKVRSKMEPLLYKPWSEWEPCGRSCYSRRTKVCRFPDLCGNKLEKEEYKVCYTEGDNCQKKYLESVDILNSNLRLEDIPYPYDNLTCGVSSIQSKISGGKPVIKGTWPWQVLILNEEFEPFCGGVILSNKWVLTAAHCMRLELFVRAGEHDLSYMEGPEQQRRVEKVFAHPHYDPNSIDNDLMLLRLETPFNFTRYVAPICLPYEDEGVPLHSRGVILGWGKRRDNKGFSTEVLHQAEVPFISKKECRKAYGDTYISYNMLCAGFSNGQVDSCRGDSGGPLMHERKDGTWAVYGITSFGDGCGKKGKYGVYSNVYNLLDWVKNVIKYIEVRNGEDAPEYITIEID</sequence>
<evidence type="ECO:0000256" key="7">
    <source>
        <dbReference type="ARBA" id="ARBA00022734"/>
    </source>
</evidence>
<dbReference type="EC" id="3.4.21.84" evidence="14"/>
<gene>
    <name evidence="17" type="primary">F10</name>
    <name evidence="17" type="ORF">NPIL_318881</name>
</gene>
<dbReference type="CDD" id="cd00190">
    <property type="entry name" value="Tryp_SPc"/>
    <property type="match status" value="1"/>
</dbReference>
<dbReference type="FunFam" id="2.40.10.10:FF:000120">
    <property type="entry name" value="Putative serine protease"/>
    <property type="match status" value="1"/>
</dbReference>
<evidence type="ECO:0000256" key="12">
    <source>
        <dbReference type="ARBA" id="ARBA00023157"/>
    </source>
</evidence>
<keyword evidence="8 15" id="KW-0378">Hydrolase</keyword>
<evidence type="ECO:0000256" key="10">
    <source>
        <dbReference type="ARBA" id="ARBA00022825"/>
    </source>
</evidence>
<dbReference type="AlphaFoldDB" id="A0A8X6PDJ8"/>
<dbReference type="InterPro" id="IPR009003">
    <property type="entry name" value="Peptidase_S1_PA"/>
</dbReference>
<dbReference type="GO" id="GO:0030246">
    <property type="term" value="F:carbohydrate binding"/>
    <property type="evidence" value="ECO:0007669"/>
    <property type="project" value="UniProtKB-KW"/>
</dbReference>
<evidence type="ECO:0000256" key="11">
    <source>
        <dbReference type="ARBA" id="ARBA00022889"/>
    </source>
</evidence>
<comment type="subcellular location">
    <subcellularLocation>
        <location evidence="1">Secreted</location>
    </subcellularLocation>
</comment>
<evidence type="ECO:0000313" key="17">
    <source>
        <dbReference type="EMBL" id="GFT65234.1"/>
    </source>
</evidence>
<dbReference type="EMBL" id="BMAW01019791">
    <property type="protein sequence ID" value="GFT65234.1"/>
    <property type="molecule type" value="Genomic_DNA"/>
</dbReference>
<accession>A0A8X6PDJ8</accession>
<comment type="catalytic activity">
    <reaction evidence="13">
        <text>Selective cleavage of 103-Arg-|-Ser-104 and 124-Ile-|-Ile-125 bonds in Limulus clotting factor B to form activated factor B. Cleavage of -Pro-Arg-|-Xaa- bonds in synthetic substrates.</text>
        <dbReference type="EC" id="3.4.21.84"/>
    </reaction>
</comment>
<keyword evidence="9" id="KW-0353">Hemolymph clotting</keyword>
<organism evidence="17 18">
    <name type="scientific">Nephila pilipes</name>
    <name type="common">Giant wood spider</name>
    <name type="synonym">Nephila maculata</name>
    <dbReference type="NCBI Taxonomy" id="299642"/>
    <lineage>
        <taxon>Eukaryota</taxon>
        <taxon>Metazoa</taxon>
        <taxon>Ecdysozoa</taxon>
        <taxon>Arthropoda</taxon>
        <taxon>Chelicerata</taxon>
        <taxon>Arachnida</taxon>
        <taxon>Araneae</taxon>
        <taxon>Araneomorphae</taxon>
        <taxon>Entelegynae</taxon>
        <taxon>Araneoidea</taxon>
        <taxon>Nephilidae</taxon>
        <taxon>Nephila</taxon>
    </lineage>
</organism>
<keyword evidence="18" id="KW-1185">Reference proteome</keyword>
<dbReference type="PANTHER" id="PTHR24264:SF65">
    <property type="entry name" value="SRCR DOMAIN-CONTAINING PROTEIN"/>
    <property type="match status" value="1"/>
</dbReference>
<dbReference type="InterPro" id="IPR001254">
    <property type="entry name" value="Trypsin_dom"/>
</dbReference>
<dbReference type="GO" id="GO:0042381">
    <property type="term" value="P:hemolymph coagulation"/>
    <property type="evidence" value="ECO:0007669"/>
    <property type="project" value="UniProtKB-KW"/>
</dbReference>
<protein>
    <recommendedName>
        <fullName evidence="14">limulus clotting factor C</fullName>
        <ecNumber evidence="14">3.4.21.84</ecNumber>
    </recommendedName>
</protein>
<dbReference type="Gene3D" id="2.40.10.10">
    <property type="entry name" value="Trypsin-like serine proteases"/>
    <property type="match status" value="1"/>
</dbReference>
<dbReference type="SMART" id="SM00020">
    <property type="entry name" value="Tryp_SPc"/>
    <property type="match status" value="1"/>
</dbReference>
<keyword evidence="2" id="KW-0964">Secreted</keyword>
<dbReference type="InterPro" id="IPR050127">
    <property type="entry name" value="Serine_Proteases_S1"/>
</dbReference>
<keyword evidence="12" id="KW-1015">Disulfide bond</keyword>
<dbReference type="InterPro" id="IPR018114">
    <property type="entry name" value="TRYPSIN_HIS"/>
</dbReference>
<evidence type="ECO:0000256" key="5">
    <source>
        <dbReference type="ARBA" id="ARBA00022670"/>
    </source>
</evidence>
<evidence type="ECO:0000256" key="13">
    <source>
        <dbReference type="ARBA" id="ARBA00052079"/>
    </source>
</evidence>
<dbReference type="PROSITE" id="PS50240">
    <property type="entry name" value="TRYPSIN_DOM"/>
    <property type="match status" value="1"/>
</dbReference>
<evidence type="ECO:0000256" key="9">
    <source>
        <dbReference type="ARBA" id="ARBA00022820"/>
    </source>
</evidence>
<evidence type="ECO:0000256" key="3">
    <source>
        <dbReference type="ARBA" id="ARBA00022536"/>
    </source>
</evidence>
<dbReference type="Pfam" id="PF00089">
    <property type="entry name" value="Trypsin"/>
    <property type="match status" value="1"/>
</dbReference>
<dbReference type="Proteomes" id="UP000887013">
    <property type="component" value="Unassembled WGS sequence"/>
</dbReference>
<dbReference type="PROSITE" id="PS00135">
    <property type="entry name" value="TRYPSIN_SER"/>
    <property type="match status" value="1"/>
</dbReference>
<dbReference type="InterPro" id="IPR033116">
    <property type="entry name" value="TRYPSIN_SER"/>
</dbReference>
<name>A0A8X6PDJ8_NEPPI</name>
<dbReference type="PRINTS" id="PR00722">
    <property type="entry name" value="CHYMOTRYPSIN"/>
</dbReference>
<dbReference type="GO" id="GO:0004252">
    <property type="term" value="F:serine-type endopeptidase activity"/>
    <property type="evidence" value="ECO:0007669"/>
    <property type="project" value="InterPro"/>
</dbReference>
<evidence type="ECO:0000313" key="18">
    <source>
        <dbReference type="Proteomes" id="UP000887013"/>
    </source>
</evidence>
<feature type="domain" description="Peptidase S1" evidence="16">
    <location>
        <begin position="192"/>
        <end position="422"/>
    </location>
</feature>
<evidence type="ECO:0000259" key="16">
    <source>
        <dbReference type="PROSITE" id="PS50240"/>
    </source>
</evidence>
<proteinExistence type="predicted"/>